<dbReference type="AlphaFoldDB" id="A0A6M3M9D2"/>
<name>A0A6M3M9D2_9ZZZZ</name>
<evidence type="ECO:0000313" key="2">
    <source>
        <dbReference type="EMBL" id="QJH92467.1"/>
    </source>
</evidence>
<reference evidence="1" key="1">
    <citation type="submission" date="2020-03" db="EMBL/GenBank/DDBJ databases">
        <title>The deep terrestrial virosphere.</title>
        <authorList>
            <person name="Holmfeldt K."/>
            <person name="Nilsson E."/>
            <person name="Simone D."/>
            <person name="Lopez-Fernandez M."/>
            <person name="Wu X."/>
            <person name="de Brujin I."/>
            <person name="Lundin D."/>
            <person name="Andersson A."/>
            <person name="Bertilsson S."/>
            <person name="Dopson M."/>
        </authorList>
    </citation>
    <scope>NUCLEOTIDE SEQUENCE</scope>
    <source>
        <strain evidence="1">MM171A00102</strain>
        <strain evidence="2">MM171B00096</strain>
    </source>
</reference>
<proteinExistence type="predicted"/>
<protein>
    <recommendedName>
        <fullName evidence="3">Antitoxin of toxin-antitoxin stability system</fullName>
    </recommendedName>
</protein>
<dbReference type="EMBL" id="MT143896">
    <property type="protein sequence ID" value="QJH92467.1"/>
    <property type="molecule type" value="Genomic_DNA"/>
</dbReference>
<sequence>MPRTVEQTIYKFDELSDRAKEKAMDWYRQGQLDYDWWEFVYEQADTAAKHLGIELDRKGKYTPAIFFSGFSSQGDGACFEGSYTYKKGWRAALMGEFGPGETLDALLALGKQLQDIQQPQFYKLQATCRHSGHYQRSGCMAVMAEHADSMYRDIGDAEDELRDALRSFADWIYDLLENEHDYLTADEQVAEAIRSNEYEFTVEGKPA</sequence>
<evidence type="ECO:0008006" key="3">
    <source>
        <dbReference type="Google" id="ProtNLM"/>
    </source>
</evidence>
<organism evidence="1">
    <name type="scientific">viral metagenome</name>
    <dbReference type="NCBI Taxonomy" id="1070528"/>
    <lineage>
        <taxon>unclassified sequences</taxon>
        <taxon>metagenomes</taxon>
        <taxon>organismal metagenomes</taxon>
    </lineage>
</organism>
<evidence type="ECO:0000313" key="1">
    <source>
        <dbReference type="EMBL" id="QJB01509.1"/>
    </source>
</evidence>
<dbReference type="EMBL" id="MT143709">
    <property type="protein sequence ID" value="QJB01509.1"/>
    <property type="molecule type" value="Genomic_DNA"/>
</dbReference>
<gene>
    <name evidence="1" type="ORF">MM171A00102_0068</name>
    <name evidence="2" type="ORF">MM171B00096_0029</name>
</gene>
<accession>A0A6M3M9D2</accession>